<reference evidence="1" key="1">
    <citation type="journal article" date="2014" name="Front. Microbiol.">
        <title>High frequency of phylogenetically diverse reductive dehalogenase-homologous genes in deep subseafloor sedimentary metagenomes.</title>
        <authorList>
            <person name="Kawai M."/>
            <person name="Futagami T."/>
            <person name="Toyoda A."/>
            <person name="Takaki Y."/>
            <person name="Nishi S."/>
            <person name="Hori S."/>
            <person name="Arai W."/>
            <person name="Tsubouchi T."/>
            <person name="Morono Y."/>
            <person name="Uchiyama I."/>
            <person name="Ito T."/>
            <person name="Fujiyama A."/>
            <person name="Inagaki F."/>
            <person name="Takami H."/>
        </authorList>
    </citation>
    <scope>NUCLEOTIDE SEQUENCE</scope>
    <source>
        <strain evidence="1">Expedition CK06-06</strain>
    </source>
</reference>
<proteinExistence type="predicted"/>
<name>X1A9G7_9ZZZZ</name>
<organism evidence="1">
    <name type="scientific">marine sediment metagenome</name>
    <dbReference type="NCBI Taxonomy" id="412755"/>
    <lineage>
        <taxon>unclassified sequences</taxon>
        <taxon>metagenomes</taxon>
        <taxon>ecological metagenomes</taxon>
    </lineage>
</organism>
<comment type="caution">
    <text evidence="1">The sequence shown here is derived from an EMBL/GenBank/DDBJ whole genome shotgun (WGS) entry which is preliminary data.</text>
</comment>
<evidence type="ECO:0000313" key="1">
    <source>
        <dbReference type="EMBL" id="GAG78364.1"/>
    </source>
</evidence>
<sequence>MPICLISEVYSLKDLGWGGNGKRANWNLKLFRSHMGFHPDTVVKKWKAKRSRDYCFHWDDAGLWLHNLDFQNKFVKAVGKYMQVVRNDWACVIYTAISKEDIVSKIRGLRNTVIVEITKDGCTKTHPNRRTATAYIIRKGWRGREYKDFQWTETFDSHVPGTYIINRKGQVVKKVGFYGWYKPVRDRYSQMAKELMSKTAKEESDFDIKFKGMQ</sequence>
<dbReference type="AlphaFoldDB" id="X1A9G7"/>
<gene>
    <name evidence="1" type="ORF">S01H4_23490</name>
</gene>
<protein>
    <submittedName>
        <fullName evidence="1">Uncharacterized protein</fullName>
    </submittedName>
</protein>
<dbReference type="EMBL" id="BART01010906">
    <property type="protein sequence ID" value="GAG78364.1"/>
    <property type="molecule type" value="Genomic_DNA"/>
</dbReference>
<accession>X1A9G7</accession>